<keyword evidence="2" id="KW-0862">Zinc</keyword>
<protein>
    <recommendedName>
        <fullName evidence="7">Enoyl reductase (ER) domain-containing protein</fullName>
    </recommendedName>
</protein>
<keyword evidence="1" id="KW-0479">Metal-binding</keyword>
<dbReference type="InterPro" id="IPR013154">
    <property type="entry name" value="ADH-like_N"/>
</dbReference>
<dbReference type="AlphaFoldDB" id="A0A382AIP8"/>
<dbReference type="Pfam" id="PF08240">
    <property type="entry name" value="ADH_N"/>
    <property type="match status" value="1"/>
</dbReference>
<dbReference type="GO" id="GO:0008270">
    <property type="term" value="F:zinc ion binding"/>
    <property type="evidence" value="ECO:0007669"/>
    <property type="project" value="InterPro"/>
</dbReference>
<dbReference type="PANTHER" id="PTHR43401">
    <property type="entry name" value="L-THREONINE 3-DEHYDROGENASE"/>
    <property type="match status" value="1"/>
</dbReference>
<evidence type="ECO:0000313" key="6">
    <source>
        <dbReference type="EMBL" id="SVB01012.1"/>
    </source>
</evidence>
<evidence type="ECO:0008006" key="7">
    <source>
        <dbReference type="Google" id="ProtNLM"/>
    </source>
</evidence>
<dbReference type="PROSITE" id="PS00059">
    <property type="entry name" value="ADH_ZINC"/>
    <property type="match status" value="1"/>
</dbReference>
<dbReference type="SUPFAM" id="SSF50129">
    <property type="entry name" value="GroES-like"/>
    <property type="match status" value="1"/>
</dbReference>
<reference evidence="6" key="1">
    <citation type="submission" date="2018-05" db="EMBL/GenBank/DDBJ databases">
        <authorList>
            <person name="Lanie J.A."/>
            <person name="Ng W.-L."/>
            <person name="Kazmierczak K.M."/>
            <person name="Andrzejewski T.M."/>
            <person name="Davidsen T.M."/>
            <person name="Wayne K.J."/>
            <person name="Tettelin H."/>
            <person name="Glass J.I."/>
            <person name="Rusch D."/>
            <person name="Podicherti R."/>
            <person name="Tsui H.-C.T."/>
            <person name="Winkler M.E."/>
        </authorList>
    </citation>
    <scope>NUCLEOTIDE SEQUENCE</scope>
</reference>
<feature type="domain" description="Alcohol dehydrogenase-like N-terminal" evidence="5">
    <location>
        <begin position="34"/>
        <end position="134"/>
    </location>
</feature>
<feature type="domain" description="Alcohol dehydrogenase-like C-terminal" evidence="4">
    <location>
        <begin position="183"/>
        <end position="307"/>
    </location>
</feature>
<dbReference type="Gene3D" id="3.40.50.720">
    <property type="entry name" value="NAD(P)-binding Rossmann-like Domain"/>
    <property type="match status" value="1"/>
</dbReference>
<dbReference type="EMBL" id="UINC01025436">
    <property type="protein sequence ID" value="SVB01012.1"/>
    <property type="molecule type" value="Genomic_DNA"/>
</dbReference>
<keyword evidence="3" id="KW-0560">Oxidoreductase</keyword>
<feature type="non-terminal residue" evidence="6">
    <location>
        <position position="308"/>
    </location>
</feature>
<organism evidence="6">
    <name type="scientific">marine metagenome</name>
    <dbReference type="NCBI Taxonomy" id="408172"/>
    <lineage>
        <taxon>unclassified sequences</taxon>
        <taxon>metagenomes</taxon>
        <taxon>ecological metagenomes</taxon>
    </lineage>
</organism>
<name>A0A382AIP8_9ZZZZ</name>
<dbReference type="GO" id="GO:0016491">
    <property type="term" value="F:oxidoreductase activity"/>
    <property type="evidence" value="ECO:0007669"/>
    <property type="project" value="UniProtKB-KW"/>
</dbReference>
<dbReference type="InterPro" id="IPR002328">
    <property type="entry name" value="ADH_Zn_CS"/>
</dbReference>
<proteinExistence type="predicted"/>
<dbReference type="SUPFAM" id="SSF51735">
    <property type="entry name" value="NAD(P)-binding Rossmann-fold domains"/>
    <property type="match status" value="1"/>
</dbReference>
<evidence type="ECO:0000256" key="1">
    <source>
        <dbReference type="ARBA" id="ARBA00022723"/>
    </source>
</evidence>
<evidence type="ECO:0000259" key="5">
    <source>
        <dbReference type="Pfam" id="PF08240"/>
    </source>
</evidence>
<accession>A0A382AIP8</accession>
<dbReference type="Pfam" id="PF00107">
    <property type="entry name" value="ADH_zinc_N"/>
    <property type="match status" value="1"/>
</dbReference>
<gene>
    <name evidence="6" type="ORF">METZ01_LOCUS153866</name>
</gene>
<dbReference type="InterPro" id="IPR050129">
    <property type="entry name" value="Zn_alcohol_dh"/>
</dbReference>
<evidence type="ECO:0000256" key="3">
    <source>
        <dbReference type="ARBA" id="ARBA00023002"/>
    </source>
</evidence>
<evidence type="ECO:0000259" key="4">
    <source>
        <dbReference type="Pfam" id="PF00107"/>
    </source>
</evidence>
<dbReference type="InterPro" id="IPR013149">
    <property type="entry name" value="ADH-like_C"/>
</dbReference>
<dbReference type="Gene3D" id="3.90.180.10">
    <property type="entry name" value="Medium-chain alcohol dehydrogenases, catalytic domain"/>
    <property type="match status" value="1"/>
</dbReference>
<dbReference type="PANTHER" id="PTHR43401:SF2">
    <property type="entry name" value="L-THREONINE 3-DEHYDROGENASE"/>
    <property type="match status" value="1"/>
</dbReference>
<dbReference type="InterPro" id="IPR036291">
    <property type="entry name" value="NAD(P)-bd_dom_sf"/>
</dbReference>
<dbReference type="InterPro" id="IPR011032">
    <property type="entry name" value="GroES-like_sf"/>
</dbReference>
<sequence length="308" mass="34045">MNSKNTNDSVINVAEYHSNSDIRIKKISKPLIEEKEILVKMQACGICGTDVMEWYRKASAPKVLGHEMSGMVVKIGSQVKGLKVNDRVFVSHHVPCFDCYYCDNEKYSACNSLHTGNFFPGGFSEYIRIPEENVKYGTFVLPKEMTYEEATMIEPMACAVAGQNSLNIKKDETVIILGSGISGLSHIQLAKNKGATVIATDISTYRIETAIHFGANYGLDAGKINIDQIKKINAGRLADKVIVCSGSMSAVEDSFKYVDKKGEILFFAVPSNNISLPSTELWRNEISLFFSYGAATDDIQATIELYKE</sequence>
<evidence type="ECO:0000256" key="2">
    <source>
        <dbReference type="ARBA" id="ARBA00022833"/>
    </source>
</evidence>